<accession>R0G5F1</accession>
<dbReference type="SUPFAM" id="SSF81383">
    <property type="entry name" value="F-box domain"/>
    <property type="match status" value="1"/>
</dbReference>
<dbReference type="Proteomes" id="UP000029121">
    <property type="component" value="Unassembled WGS sequence"/>
</dbReference>
<dbReference type="EMBL" id="KB870807">
    <property type="protein sequence ID" value="EOA30611.1"/>
    <property type="molecule type" value="Genomic_DNA"/>
</dbReference>
<protein>
    <submittedName>
        <fullName evidence="3">Uncharacterized protein</fullName>
    </submittedName>
</protein>
<dbReference type="Pfam" id="PF00646">
    <property type="entry name" value="F-box"/>
    <property type="match status" value="1"/>
</dbReference>
<dbReference type="eggNOG" id="ENOG502S3VB">
    <property type="taxonomic scope" value="Eukaryota"/>
</dbReference>
<dbReference type="PANTHER" id="PTHR35546">
    <property type="entry name" value="F-BOX PROTEIN INTERACTION DOMAIN PROTEIN-RELATED"/>
    <property type="match status" value="1"/>
</dbReference>
<dbReference type="STRING" id="81985.R0G5F1"/>
<feature type="domain" description="F-box" evidence="1">
    <location>
        <begin position="27"/>
        <end position="56"/>
    </location>
</feature>
<organism evidence="3 4">
    <name type="scientific">Capsella rubella</name>
    <dbReference type="NCBI Taxonomy" id="81985"/>
    <lineage>
        <taxon>Eukaryota</taxon>
        <taxon>Viridiplantae</taxon>
        <taxon>Streptophyta</taxon>
        <taxon>Embryophyta</taxon>
        <taxon>Tracheophyta</taxon>
        <taxon>Spermatophyta</taxon>
        <taxon>Magnoliopsida</taxon>
        <taxon>eudicotyledons</taxon>
        <taxon>Gunneridae</taxon>
        <taxon>Pentapetalae</taxon>
        <taxon>rosids</taxon>
        <taxon>malvids</taxon>
        <taxon>Brassicales</taxon>
        <taxon>Brassicaceae</taxon>
        <taxon>Camelineae</taxon>
        <taxon>Capsella</taxon>
    </lineage>
</organism>
<dbReference type="InterPro" id="IPR036047">
    <property type="entry name" value="F-box-like_dom_sf"/>
</dbReference>
<evidence type="ECO:0000313" key="4">
    <source>
        <dbReference type="Proteomes" id="UP000029121"/>
    </source>
</evidence>
<dbReference type="PANTHER" id="PTHR35546:SF70">
    <property type="entry name" value="F-BOX PROTEIN INTERACTION DOMAIN PROTEIN"/>
    <property type="match status" value="1"/>
</dbReference>
<reference evidence="4" key="1">
    <citation type="journal article" date="2013" name="Nat. Genet.">
        <title>The Capsella rubella genome and the genomic consequences of rapid mating system evolution.</title>
        <authorList>
            <person name="Slotte T."/>
            <person name="Hazzouri K.M."/>
            <person name="Agren J.A."/>
            <person name="Koenig D."/>
            <person name="Maumus F."/>
            <person name="Guo Y.L."/>
            <person name="Steige K."/>
            <person name="Platts A.E."/>
            <person name="Escobar J.S."/>
            <person name="Newman L.K."/>
            <person name="Wang W."/>
            <person name="Mandakova T."/>
            <person name="Vello E."/>
            <person name="Smith L.M."/>
            <person name="Henz S.R."/>
            <person name="Steffen J."/>
            <person name="Takuno S."/>
            <person name="Brandvain Y."/>
            <person name="Coop G."/>
            <person name="Andolfatto P."/>
            <person name="Hu T.T."/>
            <person name="Blanchette M."/>
            <person name="Clark R.M."/>
            <person name="Quesneville H."/>
            <person name="Nordborg M."/>
            <person name="Gaut B.S."/>
            <person name="Lysak M.A."/>
            <person name="Jenkins J."/>
            <person name="Grimwood J."/>
            <person name="Chapman J."/>
            <person name="Prochnik S."/>
            <person name="Shu S."/>
            <person name="Rokhsar D."/>
            <person name="Schmutz J."/>
            <person name="Weigel D."/>
            <person name="Wright S.I."/>
        </authorList>
    </citation>
    <scope>NUCLEOTIDE SEQUENCE [LARGE SCALE GENOMIC DNA]</scope>
    <source>
        <strain evidence="4">cv. Monte Gargano</strain>
    </source>
</reference>
<dbReference type="InterPro" id="IPR055290">
    <property type="entry name" value="At3g26010-like"/>
</dbReference>
<gene>
    <name evidence="3" type="ORF">CARUB_v10013742mg</name>
</gene>
<dbReference type="InterPro" id="IPR001810">
    <property type="entry name" value="F-box_dom"/>
</dbReference>
<keyword evidence="4" id="KW-1185">Reference proteome</keyword>
<evidence type="ECO:0000259" key="1">
    <source>
        <dbReference type="Pfam" id="PF00646"/>
    </source>
</evidence>
<dbReference type="KEGG" id="crb:17892790"/>
<dbReference type="InterPro" id="IPR056592">
    <property type="entry name" value="Beta-prop_At3g26010-like"/>
</dbReference>
<feature type="domain" description="F-box protein At3g26010-like beta-propeller" evidence="2">
    <location>
        <begin position="71"/>
        <end position="430"/>
    </location>
</feature>
<sequence length="435" mass="50636">MSKLSRPKHNSKKKRRTLKMEILEVTLVNVLVRFPLKSIARFRSVSKEWKLLIDLDFFRDFYISFKSSSSTSWSIIQTNPHKLALEIVGHHGCERWGLSRSFGSLVSFFAETTISKLNVLACTDGLVSICVETSDGSPMHYIGNPLLKEWFRIPQPPFRNFEKLRKHERFSNSGLVTKMENGVVVSYKVVWLLTHVAKVEFMIYSSDTGMWERRFVTCLHTAMWSSQDKSIALNGFLHWLSNLTSSIIAYDFYGGCNGVDDGFHIIPFPFSGKDEILRFRRTFTTSEGSIVYFNEFCENENRILRVWRLRKYTDGPQAWQLLWDVSLVSLIELGIIYFPVVMHPLNSEIIYFWNRSQKGLILFNLRTKVFTLHKESEDVRKCMDGCVLSFNWCSEYMESISRYFLSSFRTGHSHLFFSQYVAPSWLHHLPGPNPT</sequence>
<dbReference type="AlphaFoldDB" id="R0G5F1"/>
<name>R0G5F1_9BRAS</name>
<evidence type="ECO:0000259" key="2">
    <source>
        <dbReference type="Pfam" id="PF24750"/>
    </source>
</evidence>
<dbReference type="OrthoDB" id="674184at2759"/>
<dbReference type="Pfam" id="PF24750">
    <property type="entry name" value="b-prop_At3g26010-like"/>
    <property type="match status" value="1"/>
</dbReference>
<proteinExistence type="predicted"/>
<evidence type="ECO:0000313" key="3">
    <source>
        <dbReference type="EMBL" id="EOA30611.1"/>
    </source>
</evidence>